<dbReference type="AlphaFoldDB" id="A0A1M5T2J3"/>
<reference evidence="13" key="1">
    <citation type="submission" date="2016-11" db="EMBL/GenBank/DDBJ databases">
        <authorList>
            <person name="Varghese N."/>
            <person name="Submissions S."/>
        </authorList>
    </citation>
    <scope>NUCLEOTIDE SEQUENCE [LARGE SCALE GENOMIC DNA]</scope>
    <source>
        <strain evidence="13">DSM 2635</strain>
    </source>
</reference>
<evidence type="ECO:0000313" key="13">
    <source>
        <dbReference type="Proteomes" id="UP000243255"/>
    </source>
</evidence>
<dbReference type="Pfam" id="PF01264">
    <property type="entry name" value="Chorismate_synt"/>
    <property type="match status" value="1"/>
</dbReference>
<dbReference type="InterPro" id="IPR020541">
    <property type="entry name" value="Chorismate_synthase_CS"/>
</dbReference>
<evidence type="ECO:0000256" key="6">
    <source>
        <dbReference type="ARBA" id="ARBA00022643"/>
    </source>
</evidence>
<dbReference type="CDD" id="cd07304">
    <property type="entry name" value="Chorismate_synthase"/>
    <property type="match status" value="1"/>
</dbReference>
<dbReference type="Gene3D" id="3.60.150.10">
    <property type="entry name" value="Chorismate synthase AroC"/>
    <property type="match status" value="1"/>
</dbReference>
<keyword evidence="4 11" id="KW-0028">Amino-acid biosynthesis</keyword>
<feature type="binding site" evidence="11">
    <location>
        <position position="289"/>
    </location>
    <ligand>
        <name>FMN</name>
        <dbReference type="ChEBI" id="CHEBI:58210"/>
    </ligand>
</feature>
<dbReference type="OrthoDB" id="9771806at2"/>
<dbReference type="GO" id="GO:0005829">
    <property type="term" value="C:cytosol"/>
    <property type="evidence" value="ECO:0007669"/>
    <property type="project" value="TreeGrafter"/>
</dbReference>
<evidence type="ECO:0000256" key="4">
    <source>
        <dbReference type="ARBA" id="ARBA00022605"/>
    </source>
</evidence>
<dbReference type="NCBIfam" id="TIGR00033">
    <property type="entry name" value="aroC"/>
    <property type="match status" value="1"/>
</dbReference>
<comment type="subunit">
    <text evidence="11">Homotetramer.</text>
</comment>
<dbReference type="Proteomes" id="UP000243255">
    <property type="component" value="Unassembled WGS sequence"/>
</dbReference>
<dbReference type="PANTHER" id="PTHR21085">
    <property type="entry name" value="CHORISMATE SYNTHASE"/>
    <property type="match status" value="1"/>
</dbReference>
<dbReference type="InterPro" id="IPR035904">
    <property type="entry name" value="Chorismate_synth_AroC_sf"/>
</dbReference>
<keyword evidence="5 11" id="KW-0285">Flavoprotein</keyword>
<dbReference type="PANTHER" id="PTHR21085:SF0">
    <property type="entry name" value="CHORISMATE SYNTHASE"/>
    <property type="match status" value="1"/>
</dbReference>
<comment type="caution">
    <text evidence="11">Lacks conserved residue(s) required for the propagation of feature annotation.</text>
</comment>
<dbReference type="InterPro" id="IPR000453">
    <property type="entry name" value="Chorismate_synth"/>
</dbReference>
<sequence>MSGMWGNNLKISIFGESHGNSIGITIDGLKPGIELDIEKISMEMKRRSPGRNDLSTSRKESDIPEIVSGYFNGKTTGTPLCAIIKNVDTRSKDYTKTKDLMRPSHADYTGYIKYLGFNDYRGGGHFSGRITAPLVFCGAICKQILEKRGIEIGCHIKKIKNIEDSSFDFTNVCKDMLIKLRNNELPVIDTQKEEDMRRVILESKQQGDSVGGVVECCVVGIDAGIGDPFFNSVESVISHLLFSVPAVKGVEFGLGFEMANMYGSQCNDEFYYDGDTVKTKTNNNGGILGGITSGMPIIFRTAIKPTASILKEQDTINISDKTNEIMKIEGRHDPCIVQRVIPVIEAVTAIGILDLLKEKEKWSI</sequence>
<evidence type="ECO:0000256" key="11">
    <source>
        <dbReference type="HAMAP-Rule" id="MF_00300"/>
    </source>
</evidence>
<dbReference type="EC" id="4.2.3.5" evidence="3 11"/>
<dbReference type="UniPathway" id="UPA00053">
    <property type="reaction ID" value="UER00090"/>
</dbReference>
<dbReference type="GO" id="GO:0008652">
    <property type="term" value="P:amino acid biosynthetic process"/>
    <property type="evidence" value="ECO:0007669"/>
    <property type="project" value="UniProtKB-KW"/>
</dbReference>
<evidence type="ECO:0000256" key="3">
    <source>
        <dbReference type="ARBA" id="ARBA00013036"/>
    </source>
</evidence>
<evidence type="ECO:0000313" key="12">
    <source>
        <dbReference type="EMBL" id="SHH44573.1"/>
    </source>
</evidence>
<evidence type="ECO:0000256" key="7">
    <source>
        <dbReference type="ARBA" id="ARBA00022827"/>
    </source>
</evidence>
<feature type="binding site" evidence="11">
    <location>
        <position position="47"/>
    </location>
    <ligand>
        <name>NADP(+)</name>
        <dbReference type="ChEBI" id="CHEBI:58349"/>
    </ligand>
</feature>
<dbReference type="SUPFAM" id="SSF103263">
    <property type="entry name" value="Chorismate synthase, AroC"/>
    <property type="match status" value="1"/>
</dbReference>
<feature type="binding site" evidence="11">
    <location>
        <position position="331"/>
    </location>
    <ligand>
        <name>FMN</name>
        <dbReference type="ChEBI" id="CHEBI:58210"/>
    </ligand>
</feature>
<dbReference type="HAMAP" id="MF_00300">
    <property type="entry name" value="Chorismate_synth"/>
    <property type="match status" value="1"/>
</dbReference>
<comment type="function">
    <text evidence="11">Catalyzes the anti-1,4-elimination of the C-3 phosphate and the C-6 proR hydrogen from 5-enolpyruvylshikimate-3-phosphate (EPSP) to yield chorismate, which is the branch point compound that serves as the starting substrate for the three terminal pathways of aromatic amino acid biosynthesis. This reaction introduces a second double bond into the aromatic ring system.</text>
</comment>
<protein>
    <recommendedName>
        <fullName evidence="3 11">Chorismate synthase</fullName>
        <shortName evidence="11">CS</shortName>
        <ecNumber evidence="3 11">4.2.3.5</ecNumber>
    </recommendedName>
    <alternativeName>
        <fullName evidence="11">5-enolpyruvylshikimate-3-phosphate phospholyase</fullName>
    </alternativeName>
</protein>
<evidence type="ECO:0000256" key="5">
    <source>
        <dbReference type="ARBA" id="ARBA00022630"/>
    </source>
</evidence>
<dbReference type="EMBL" id="FQWX01000050">
    <property type="protein sequence ID" value="SHH44573.1"/>
    <property type="molecule type" value="Genomic_DNA"/>
</dbReference>
<evidence type="ECO:0000256" key="9">
    <source>
        <dbReference type="ARBA" id="ARBA00023141"/>
    </source>
</evidence>
<comment type="catalytic activity">
    <reaction evidence="11">
        <text>5-O-(1-carboxyvinyl)-3-phosphoshikimate = chorismate + phosphate</text>
        <dbReference type="Rhea" id="RHEA:21020"/>
        <dbReference type="ChEBI" id="CHEBI:29748"/>
        <dbReference type="ChEBI" id="CHEBI:43474"/>
        <dbReference type="ChEBI" id="CHEBI:57701"/>
        <dbReference type="EC" id="4.2.3.5"/>
    </reaction>
</comment>
<dbReference type="GO" id="GO:0004107">
    <property type="term" value="F:chorismate synthase activity"/>
    <property type="evidence" value="ECO:0007669"/>
    <property type="project" value="UniProtKB-UniRule"/>
</dbReference>
<proteinExistence type="inferred from homology"/>
<dbReference type="PROSITE" id="PS00789">
    <property type="entry name" value="CHORISMATE_SYNTHASE_3"/>
    <property type="match status" value="1"/>
</dbReference>
<evidence type="ECO:0000256" key="1">
    <source>
        <dbReference type="ARBA" id="ARBA00005044"/>
    </source>
</evidence>
<dbReference type="GO" id="GO:0009073">
    <property type="term" value="P:aromatic amino acid family biosynthetic process"/>
    <property type="evidence" value="ECO:0007669"/>
    <property type="project" value="UniProtKB-KW"/>
</dbReference>
<evidence type="ECO:0000256" key="8">
    <source>
        <dbReference type="ARBA" id="ARBA00022857"/>
    </source>
</evidence>
<evidence type="ECO:0000256" key="2">
    <source>
        <dbReference type="ARBA" id="ARBA00008014"/>
    </source>
</evidence>
<keyword evidence="10 11" id="KW-0456">Lyase</keyword>
<feature type="binding site" evidence="11">
    <location>
        <begin position="304"/>
        <end position="308"/>
    </location>
    <ligand>
        <name>FMN</name>
        <dbReference type="ChEBI" id="CHEBI:58210"/>
    </ligand>
</feature>
<dbReference type="GO" id="GO:0010181">
    <property type="term" value="F:FMN binding"/>
    <property type="evidence" value="ECO:0007669"/>
    <property type="project" value="TreeGrafter"/>
</dbReference>
<keyword evidence="7 11" id="KW-0274">FAD</keyword>
<gene>
    <name evidence="11" type="primary">aroC</name>
    <name evidence="12" type="ORF">SAMN04488530_15010</name>
</gene>
<comment type="similarity">
    <text evidence="2 11">Belongs to the chorismate synthase family.</text>
</comment>
<keyword evidence="6 11" id="KW-0288">FMN</keyword>
<keyword evidence="9 11" id="KW-0057">Aromatic amino acid biosynthesis</keyword>
<accession>A0A1M5T2J3</accession>
<comment type="pathway">
    <text evidence="1 11">Metabolic intermediate biosynthesis; chorismate biosynthesis; chorismate from D-erythrose 4-phosphate and phosphoenolpyruvate: step 7/7.</text>
</comment>
<organism evidence="12 13">
    <name type="scientific">Asaccharospora irregularis DSM 2635</name>
    <dbReference type="NCBI Taxonomy" id="1121321"/>
    <lineage>
        <taxon>Bacteria</taxon>
        <taxon>Bacillati</taxon>
        <taxon>Bacillota</taxon>
        <taxon>Clostridia</taxon>
        <taxon>Peptostreptococcales</taxon>
        <taxon>Peptostreptococcaceae</taxon>
        <taxon>Asaccharospora</taxon>
    </lineage>
</organism>
<name>A0A1M5T2J3_9FIRM</name>
<dbReference type="PIRSF" id="PIRSF001456">
    <property type="entry name" value="Chorismate_synth"/>
    <property type="match status" value="1"/>
</dbReference>
<keyword evidence="8 11" id="KW-0521">NADP</keyword>
<comment type="cofactor">
    <cofactor evidence="11">
        <name>FMNH2</name>
        <dbReference type="ChEBI" id="CHEBI:57618"/>
    </cofactor>
    <text evidence="11">Reduced FMN (FMNH(2)).</text>
</comment>
<dbReference type="GO" id="GO:0009423">
    <property type="term" value="P:chorismate biosynthetic process"/>
    <property type="evidence" value="ECO:0007669"/>
    <property type="project" value="UniProtKB-UniRule"/>
</dbReference>
<feature type="binding site" evidence="11">
    <location>
        <begin position="125"/>
        <end position="127"/>
    </location>
    <ligand>
        <name>FMN</name>
        <dbReference type="ChEBI" id="CHEBI:58210"/>
    </ligand>
</feature>
<dbReference type="PROSITE" id="PS00788">
    <property type="entry name" value="CHORISMATE_SYNTHASE_2"/>
    <property type="match status" value="1"/>
</dbReference>
<dbReference type="STRING" id="1121321.SAMN04488530_15010"/>
<dbReference type="RefSeq" id="WP_073127637.1">
    <property type="nucleotide sequence ID" value="NZ_BAABCH010000070.1"/>
</dbReference>
<keyword evidence="13" id="KW-1185">Reference proteome</keyword>
<dbReference type="NCBIfam" id="NF003793">
    <property type="entry name" value="PRK05382.1"/>
    <property type="match status" value="1"/>
</dbReference>
<evidence type="ECO:0000256" key="10">
    <source>
        <dbReference type="ARBA" id="ARBA00023239"/>
    </source>
</evidence>